<protein>
    <submittedName>
        <fullName evidence="2">Uncharacterized protein</fullName>
    </submittedName>
</protein>
<feature type="coiled-coil region" evidence="1">
    <location>
        <begin position="64"/>
        <end position="91"/>
    </location>
</feature>
<feature type="coiled-coil region" evidence="1">
    <location>
        <begin position="156"/>
        <end position="197"/>
    </location>
</feature>
<reference evidence="2" key="1">
    <citation type="submission" date="2022-01" db="EMBL/GenBank/DDBJ databases">
        <title>Genome Sequence Resource for Two Populations of Ditylenchus destructor, the Migratory Endoparasitic Phytonematode.</title>
        <authorList>
            <person name="Zhang H."/>
            <person name="Lin R."/>
            <person name="Xie B."/>
        </authorList>
    </citation>
    <scope>NUCLEOTIDE SEQUENCE</scope>
    <source>
        <strain evidence="2">BazhouSP</strain>
    </source>
</reference>
<keyword evidence="3" id="KW-1185">Reference proteome</keyword>
<evidence type="ECO:0000256" key="1">
    <source>
        <dbReference type="SAM" id="Coils"/>
    </source>
</evidence>
<gene>
    <name evidence="2" type="ORF">DdX_21975</name>
</gene>
<dbReference type="EMBL" id="JAKKPZ010000963">
    <property type="protein sequence ID" value="KAI1691284.1"/>
    <property type="molecule type" value="Genomic_DNA"/>
</dbReference>
<comment type="caution">
    <text evidence="2">The sequence shown here is derived from an EMBL/GenBank/DDBJ whole genome shotgun (WGS) entry which is preliminary data.</text>
</comment>
<keyword evidence="1" id="KW-0175">Coiled coil</keyword>
<sequence>MQIFVTKLKRITDHDFRHQIDEELDLQGSTAIDKNNAVKAMPLRWTDEWEAENVRKQNESRCSNNESSAEIENMRKKLQQFEDILAKFQRQFENNQLCHKTTSRNVVKSEIDVIQIDDDDEQMEVKQECGQPSRNAAKSENDVIEIGDDDEQTEMKQECGQRNKNLTAENENLRKKVQELERNVADSQKQLKQLLDQLCNNTTSRNVVKSETEVIQIDDDDEQTQVKQECAQTSQDVALGAARSEAEQNHNASAIVQNSPEAVPDTADSPALTDCQPTLLPVINQQSDMNEGPTEGQEVAPDVDNLTKLVVFLSENT</sequence>
<name>A0AAD4MEQ3_9BILA</name>
<dbReference type="Proteomes" id="UP001201812">
    <property type="component" value="Unassembled WGS sequence"/>
</dbReference>
<dbReference type="AlphaFoldDB" id="A0AAD4MEQ3"/>
<accession>A0AAD4MEQ3</accession>
<organism evidence="2 3">
    <name type="scientific">Ditylenchus destructor</name>
    <dbReference type="NCBI Taxonomy" id="166010"/>
    <lineage>
        <taxon>Eukaryota</taxon>
        <taxon>Metazoa</taxon>
        <taxon>Ecdysozoa</taxon>
        <taxon>Nematoda</taxon>
        <taxon>Chromadorea</taxon>
        <taxon>Rhabditida</taxon>
        <taxon>Tylenchina</taxon>
        <taxon>Tylenchomorpha</taxon>
        <taxon>Sphaerularioidea</taxon>
        <taxon>Anguinidae</taxon>
        <taxon>Anguininae</taxon>
        <taxon>Ditylenchus</taxon>
    </lineage>
</organism>
<proteinExistence type="predicted"/>
<evidence type="ECO:0000313" key="3">
    <source>
        <dbReference type="Proteomes" id="UP001201812"/>
    </source>
</evidence>
<evidence type="ECO:0000313" key="2">
    <source>
        <dbReference type="EMBL" id="KAI1691284.1"/>
    </source>
</evidence>